<feature type="region of interest" description="Disordered" evidence="1">
    <location>
        <begin position="1"/>
        <end position="22"/>
    </location>
</feature>
<feature type="region of interest" description="Disordered" evidence="1">
    <location>
        <begin position="78"/>
        <end position="100"/>
    </location>
</feature>
<sequence>MKTSKIAPNKLQNSVSNDEADEKWCWKREERTEEDNINARNTLKKSFSDCTLVNRTDNKYFSSALQCNRMRVRRGALADPEKMAMDQETREQVEKERDMRKKSFPNKLSYYLKTLLNSDELEVDLT</sequence>
<accession>A0A7I8W3A6</accession>
<dbReference type="EMBL" id="CAJFCJ010000019">
    <property type="protein sequence ID" value="CAD5123042.1"/>
    <property type="molecule type" value="Genomic_DNA"/>
</dbReference>
<evidence type="ECO:0000256" key="1">
    <source>
        <dbReference type="SAM" id="MobiDB-lite"/>
    </source>
</evidence>
<proteinExistence type="predicted"/>
<reference evidence="2 3" key="1">
    <citation type="submission" date="2020-08" db="EMBL/GenBank/DDBJ databases">
        <authorList>
            <person name="Hejnol A."/>
        </authorList>
    </citation>
    <scope>NUCLEOTIDE SEQUENCE [LARGE SCALE GENOMIC DNA]</scope>
</reference>
<protein>
    <submittedName>
        <fullName evidence="2">Uncharacterized protein</fullName>
    </submittedName>
</protein>
<evidence type="ECO:0000313" key="3">
    <source>
        <dbReference type="Proteomes" id="UP000549394"/>
    </source>
</evidence>
<feature type="compositionally biased region" description="Basic and acidic residues" evidence="1">
    <location>
        <begin position="79"/>
        <end position="100"/>
    </location>
</feature>
<name>A0A7I8W3A6_9ANNE</name>
<organism evidence="2 3">
    <name type="scientific">Dimorphilus gyrociliatus</name>
    <dbReference type="NCBI Taxonomy" id="2664684"/>
    <lineage>
        <taxon>Eukaryota</taxon>
        <taxon>Metazoa</taxon>
        <taxon>Spiralia</taxon>
        <taxon>Lophotrochozoa</taxon>
        <taxon>Annelida</taxon>
        <taxon>Polychaeta</taxon>
        <taxon>Polychaeta incertae sedis</taxon>
        <taxon>Dinophilidae</taxon>
        <taxon>Dimorphilus</taxon>
    </lineage>
</organism>
<dbReference type="Proteomes" id="UP000549394">
    <property type="component" value="Unassembled WGS sequence"/>
</dbReference>
<keyword evidence="3" id="KW-1185">Reference proteome</keyword>
<evidence type="ECO:0000313" key="2">
    <source>
        <dbReference type="EMBL" id="CAD5123042.1"/>
    </source>
</evidence>
<gene>
    <name evidence="2" type="ORF">DGYR_LOCUS10769</name>
</gene>
<dbReference type="OrthoDB" id="6158540at2759"/>
<comment type="caution">
    <text evidence="2">The sequence shown here is derived from an EMBL/GenBank/DDBJ whole genome shotgun (WGS) entry which is preliminary data.</text>
</comment>
<dbReference type="AlphaFoldDB" id="A0A7I8W3A6"/>